<dbReference type="Pfam" id="PF12796">
    <property type="entry name" value="Ank_2"/>
    <property type="match status" value="1"/>
</dbReference>
<protein>
    <submittedName>
        <fullName evidence="2">Uncharacterized protein</fullName>
    </submittedName>
</protein>
<dbReference type="EMBL" id="GG679213">
    <property type="protein sequence ID" value="EER08150.1"/>
    <property type="molecule type" value="Genomic_DNA"/>
</dbReference>
<dbReference type="GO" id="GO:0071222">
    <property type="term" value="P:cellular response to lipopolysaccharide"/>
    <property type="evidence" value="ECO:0007669"/>
    <property type="project" value="TreeGrafter"/>
</dbReference>
<evidence type="ECO:0000313" key="3">
    <source>
        <dbReference type="Proteomes" id="UP000007800"/>
    </source>
</evidence>
<dbReference type="PROSITE" id="PS50088">
    <property type="entry name" value="ANK_REPEAT"/>
    <property type="match status" value="1"/>
</dbReference>
<dbReference type="OrthoDB" id="425307at2759"/>
<evidence type="ECO:0000256" key="1">
    <source>
        <dbReference type="PROSITE-ProRule" id="PRU00023"/>
    </source>
</evidence>
<feature type="non-terminal residue" evidence="2">
    <location>
        <position position="1"/>
    </location>
</feature>
<evidence type="ECO:0000313" key="2">
    <source>
        <dbReference type="EMBL" id="EER08150.1"/>
    </source>
</evidence>
<reference evidence="2 3" key="1">
    <citation type="submission" date="2008-07" db="EMBL/GenBank/DDBJ databases">
        <authorList>
            <person name="El-Sayed N."/>
            <person name="Caler E."/>
            <person name="Inman J."/>
            <person name="Amedeo P."/>
            <person name="Hass B."/>
            <person name="Wortman J."/>
        </authorList>
    </citation>
    <scope>NUCLEOTIDE SEQUENCE [LARGE SCALE GENOMIC DNA]</scope>
    <source>
        <strain evidence="3">ATCC 50983 / TXsc</strain>
    </source>
</reference>
<dbReference type="InterPro" id="IPR036770">
    <property type="entry name" value="Ankyrin_rpt-contain_sf"/>
</dbReference>
<name>C5L591_PERM5</name>
<keyword evidence="1" id="KW-0040">ANK repeat</keyword>
<dbReference type="PANTHER" id="PTHR47303">
    <property type="match status" value="1"/>
</dbReference>
<dbReference type="SMART" id="SM00248">
    <property type="entry name" value="ANK"/>
    <property type="match status" value="2"/>
</dbReference>
<dbReference type="InParanoid" id="C5L591"/>
<dbReference type="Gene3D" id="1.25.40.20">
    <property type="entry name" value="Ankyrin repeat-containing domain"/>
    <property type="match status" value="1"/>
</dbReference>
<dbReference type="RefSeq" id="XP_002776334.1">
    <property type="nucleotide sequence ID" value="XM_002776288.1"/>
</dbReference>
<proteinExistence type="predicted"/>
<dbReference type="InterPro" id="IPR002110">
    <property type="entry name" value="Ankyrin_rpt"/>
</dbReference>
<dbReference type="PROSITE" id="PS50297">
    <property type="entry name" value="ANK_REP_REGION"/>
    <property type="match status" value="1"/>
</dbReference>
<keyword evidence="3" id="KW-1185">Reference proteome</keyword>
<dbReference type="SUPFAM" id="SSF48403">
    <property type="entry name" value="Ankyrin repeat"/>
    <property type="match status" value="1"/>
</dbReference>
<sequence length="74" mass="7817">VLLTDCLGNTPLHVAAICGNMEILNCLAKHVDDLDIQNGMGESPLQCAAHDGHIACVLALLSPQRHLLPANADH</sequence>
<dbReference type="GeneID" id="9064312"/>
<dbReference type="Proteomes" id="UP000007800">
    <property type="component" value="Unassembled WGS sequence"/>
</dbReference>
<feature type="repeat" description="ANK" evidence="1">
    <location>
        <begin position="7"/>
        <end position="39"/>
    </location>
</feature>
<feature type="non-terminal residue" evidence="2">
    <location>
        <position position="74"/>
    </location>
</feature>
<gene>
    <name evidence="2" type="ORF">Pmar_PMAR014913</name>
</gene>
<accession>C5L591</accession>
<dbReference type="AlphaFoldDB" id="C5L591"/>
<dbReference type="PANTHER" id="PTHR47303:SF1">
    <property type="entry name" value="NF-KAPPA-B INHIBITOR BETA"/>
    <property type="match status" value="1"/>
</dbReference>
<organism evidence="3">
    <name type="scientific">Perkinsus marinus (strain ATCC 50983 / TXsc)</name>
    <dbReference type="NCBI Taxonomy" id="423536"/>
    <lineage>
        <taxon>Eukaryota</taxon>
        <taxon>Sar</taxon>
        <taxon>Alveolata</taxon>
        <taxon>Perkinsozoa</taxon>
        <taxon>Perkinsea</taxon>
        <taxon>Perkinsida</taxon>
        <taxon>Perkinsidae</taxon>
        <taxon>Perkinsus</taxon>
    </lineage>
</organism>